<dbReference type="GO" id="GO:0000139">
    <property type="term" value="C:Golgi membrane"/>
    <property type="evidence" value="ECO:0007669"/>
    <property type="project" value="UniProtKB-SubCell"/>
</dbReference>
<keyword evidence="4" id="KW-0813">Transport</keyword>
<dbReference type="InterPro" id="IPR007265">
    <property type="entry name" value="COG_su3"/>
</dbReference>
<dbReference type="EMBL" id="CP034457">
    <property type="protein sequence ID" value="QBM86865.1"/>
    <property type="molecule type" value="Genomic_DNA"/>
</dbReference>
<comment type="subcellular location">
    <subcellularLocation>
        <location evidence="1">Golgi apparatus membrane</location>
        <topology evidence="1">Peripheral membrane protein</topology>
    </subcellularLocation>
</comment>
<evidence type="ECO:0000256" key="5">
    <source>
        <dbReference type="ARBA" id="ARBA00022927"/>
    </source>
</evidence>
<gene>
    <name evidence="12" type="primary">MPUL0B00560</name>
    <name evidence="12" type="ORF">METSCH_B00560</name>
</gene>
<evidence type="ECO:0000313" key="13">
    <source>
        <dbReference type="Proteomes" id="UP000292447"/>
    </source>
</evidence>
<feature type="compositionally biased region" description="Polar residues" evidence="9">
    <location>
        <begin position="28"/>
        <end position="38"/>
    </location>
</feature>
<feature type="domain" description="Conserved oligomeric Golgi complex subunit 3 N-terminal" evidence="10">
    <location>
        <begin position="126"/>
        <end position="268"/>
    </location>
</feature>
<protein>
    <recommendedName>
        <fullName evidence="3">Conserved oligomeric Golgi complex subunit 3</fullName>
    </recommendedName>
    <alternativeName>
        <fullName evidence="8">Component of oligomeric Golgi complex 3</fullName>
    </alternativeName>
</protein>
<dbReference type="GO" id="GO:0006914">
    <property type="term" value="P:autophagy"/>
    <property type="evidence" value="ECO:0007669"/>
    <property type="project" value="TreeGrafter"/>
</dbReference>
<reference evidence="13" key="1">
    <citation type="submission" date="2019-03" db="EMBL/GenBank/DDBJ databases">
        <title>Snf2 controls pulcherriminic acid biosynthesis and connects pigmentation and antifungal activity of the yeast Metschnikowia pulcherrima.</title>
        <authorList>
            <person name="Gore-Lloyd D."/>
            <person name="Sumann I."/>
            <person name="Brachmann A.O."/>
            <person name="Schneeberger K."/>
            <person name="Ortiz-Merino R.A."/>
            <person name="Moreno-Beltran M."/>
            <person name="Schlaefli M."/>
            <person name="Kirner P."/>
            <person name="Santos Kron A."/>
            <person name="Wolfe K.H."/>
            <person name="Piel J."/>
            <person name="Ahrens C.H."/>
            <person name="Henk D."/>
            <person name="Freimoser F.M."/>
        </authorList>
    </citation>
    <scope>NUCLEOTIDE SEQUENCE [LARGE SCALE GENOMIC DNA]</scope>
    <source>
        <strain evidence="13">APC 1.2</strain>
    </source>
</reference>
<keyword evidence="7" id="KW-0472">Membrane</keyword>
<comment type="similarity">
    <text evidence="2">Belongs to the COG3 family.</text>
</comment>
<evidence type="ECO:0000256" key="3">
    <source>
        <dbReference type="ARBA" id="ARBA00020976"/>
    </source>
</evidence>
<evidence type="ECO:0000259" key="10">
    <source>
        <dbReference type="Pfam" id="PF04136"/>
    </source>
</evidence>
<dbReference type="PANTHER" id="PTHR13302">
    <property type="entry name" value="CONSERVED OLIGOMERIC GOLGI COMPLEX COMPONENT 3"/>
    <property type="match status" value="1"/>
</dbReference>
<dbReference type="GO" id="GO:0005801">
    <property type="term" value="C:cis-Golgi network"/>
    <property type="evidence" value="ECO:0007669"/>
    <property type="project" value="InterPro"/>
</dbReference>
<dbReference type="Pfam" id="PF04136">
    <property type="entry name" value="COG3_N"/>
    <property type="match status" value="1"/>
</dbReference>
<feature type="region of interest" description="Disordered" evidence="9">
    <location>
        <begin position="1"/>
        <end position="38"/>
    </location>
</feature>
<evidence type="ECO:0000256" key="8">
    <source>
        <dbReference type="ARBA" id="ARBA00031339"/>
    </source>
</evidence>
<keyword evidence="13" id="KW-1185">Reference proteome</keyword>
<dbReference type="GO" id="GO:0006891">
    <property type="term" value="P:intra-Golgi vesicle-mediated transport"/>
    <property type="evidence" value="ECO:0007669"/>
    <property type="project" value="TreeGrafter"/>
</dbReference>
<evidence type="ECO:0000259" key="11">
    <source>
        <dbReference type="Pfam" id="PF20671"/>
    </source>
</evidence>
<evidence type="ECO:0000256" key="7">
    <source>
        <dbReference type="ARBA" id="ARBA00023136"/>
    </source>
</evidence>
<sequence length="831" mass="96016">MPRDRSRSIVQNIASKVVPHAADDWTPGSDSSGAQQSHNPLMYVKEARLSDRVNKPRQRATSMSSSDYPKVRMGFPTETALYPFTRAEEDSITQSYLRRHGYDSVLDYKHICEINDHHDNQLLAFQTDCNHNIAYIQGLMTETSNILEDINSLTCQYDLVMKDTDEFANNSRELLRRQEELGKKAVDLDYVMGMFEPLESISKTLSTSGTSIIKSGRWRTILNELEEKLGFFESHKFYKDAEVYIMRYRQCITRTLTLMRNYNIDFLKSKLEEVSARLAEGNVDSLKLDIMMYSEFTNELEKQTDNTRFAILIHAIADQCLGHEEYQGLVSDILRQYFRLRMTLVKIYLEKHGPMTFEKDLKSKSADPIDIVQYCQRSISQYKRLLEKENGIFCKYFPHEAFDKSIGQFVDSELYAFFKQILGPFYDDMRNKILKESSITELSHLTNLLASYYEFEDDAVSHVSGVGEKVEYGDLLEPTLIDSQARLIFRIQNYIDNKLLKYKPRPEDLQLGNRRKSLGRESVLDEFEANLFPELYVPVGKALTILSNLYELVNSMVFDDIAHYIVHSCIFMLKNGAMNLAISHLGERDAKLFLLKNLVLLKNHLNTFDVQFVRTETSLDLTGGIQEIIRIFRSGKLSVNFNNQGGFLELVKKSAPKVINDMIDAKKEIELELSNAFNDYITDCANVICEPILNEEKVKLKDKFTELNDNVLMKIQQIYKQVTDYIDEKEFVAYLLNVLSRLIYSTYETYYRTVEGKLTSSSQADELNEIMEPDTFFNFLAETITGLQDTFESRDDVIKFSEDILNGQDAIFDHDIASHTEIGLPQQTQRE</sequence>
<dbReference type="AlphaFoldDB" id="A0A4P6XK47"/>
<dbReference type="InterPro" id="IPR048320">
    <property type="entry name" value="COG3_N"/>
</dbReference>
<organism evidence="12 13">
    <name type="scientific">Metschnikowia aff. pulcherrima</name>
    <dbReference type="NCBI Taxonomy" id="2163413"/>
    <lineage>
        <taxon>Eukaryota</taxon>
        <taxon>Fungi</taxon>
        <taxon>Dikarya</taxon>
        <taxon>Ascomycota</taxon>
        <taxon>Saccharomycotina</taxon>
        <taxon>Pichiomycetes</taxon>
        <taxon>Metschnikowiaceae</taxon>
        <taxon>Metschnikowia</taxon>
    </lineage>
</organism>
<evidence type="ECO:0000256" key="2">
    <source>
        <dbReference type="ARBA" id="ARBA00009936"/>
    </source>
</evidence>
<dbReference type="PANTHER" id="PTHR13302:SF8">
    <property type="entry name" value="CONSERVED OLIGOMERIC GOLGI COMPLEX SUBUNIT 3"/>
    <property type="match status" value="1"/>
</dbReference>
<keyword evidence="5" id="KW-0653">Protein transport</keyword>
<dbReference type="GO" id="GO:0032258">
    <property type="term" value="P:cytoplasm to vacuole targeting by the Cvt pathway"/>
    <property type="evidence" value="ECO:0007669"/>
    <property type="project" value="TreeGrafter"/>
</dbReference>
<dbReference type="GO" id="GO:0007030">
    <property type="term" value="P:Golgi organization"/>
    <property type="evidence" value="ECO:0007669"/>
    <property type="project" value="TreeGrafter"/>
</dbReference>
<dbReference type="InterPro" id="IPR048685">
    <property type="entry name" value="COG3_C"/>
</dbReference>
<proteinExistence type="inferred from homology"/>
<accession>A0A4P6XK47</accession>
<evidence type="ECO:0000256" key="4">
    <source>
        <dbReference type="ARBA" id="ARBA00022448"/>
    </source>
</evidence>
<dbReference type="STRING" id="2163413.A0A4P6XK47"/>
<dbReference type="Pfam" id="PF20671">
    <property type="entry name" value="COG3_C"/>
    <property type="match status" value="1"/>
</dbReference>
<evidence type="ECO:0000256" key="1">
    <source>
        <dbReference type="ARBA" id="ARBA00004395"/>
    </source>
</evidence>
<keyword evidence="6" id="KW-0333">Golgi apparatus</keyword>
<feature type="domain" description="Conserved oligomeric Golgi complex subunit 3 C-terminal" evidence="11">
    <location>
        <begin position="291"/>
        <end position="622"/>
    </location>
</feature>
<name>A0A4P6XK47_9ASCO</name>
<evidence type="ECO:0000313" key="12">
    <source>
        <dbReference type="EMBL" id="QBM86865.1"/>
    </source>
</evidence>
<dbReference type="GO" id="GO:0017119">
    <property type="term" value="C:Golgi transport complex"/>
    <property type="evidence" value="ECO:0007669"/>
    <property type="project" value="TreeGrafter"/>
</dbReference>
<dbReference type="Proteomes" id="UP000292447">
    <property type="component" value="Chromosome II"/>
</dbReference>
<evidence type="ECO:0000256" key="6">
    <source>
        <dbReference type="ARBA" id="ARBA00023034"/>
    </source>
</evidence>
<evidence type="ECO:0000256" key="9">
    <source>
        <dbReference type="SAM" id="MobiDB-lite"/>
    </source>
</evidence>